<dbReference type="SMART" id="SM00331">
    <property type="entry name" value="PP2C_SIG"/>
    <property type="match status" value="1"/>
</dbReference>
<dbReference type="SUPFAM" id="SSF81606">
    <property type="entry name" value="PP2C-like"/>
    <property type="match status" value="1"/>
</dbReference>
<dbReference type="InterPro" id="IPR015655">
    <property type="entry name" value="PP2C"/>
</dbReference>
<gene>
    <name evidence="3" type="ORF">EOD41_18875</name>
</gene>
<name>A0A437MI89_9SPHI</name>
<accession>A0A437MI89</accession>
<protein>
    <submittedName>
        <fullName evidence="3">Serine/threonine-protein phosphatase</fullName>
    </submittedName>
</protein>
<evidence type="ECO:0000313" key="3">
    <source>
        <dbReference type="EMBL" id="RVT97360.1"/>
    </source>
</evidence>
<comment type="caution">
    <text evidence="3">The sequence shown here is derived from an EMBL/GenBank/DDBJ whole genome shotgun (WGS) entry which is preliminary data.</text>
</comment>
<dbReference type="PANTHER" id="PTHR47992">
    <property type="entry name" value="PROTEIN PHOSPHATASE"/>
    <property type="match status" value="1"/>
</dbReference>
<dbReference type="PROSITE" id="PS51746">
    <property type="entry name" value="PPM_2"/>
    <property type="match status" value="1"/>
</dbReference>
<sequence length="481" mass="52571">MAENFFGLTDTGKIRDNNEDTFIAHPITGNYLLACVIDGVGGYHGGDIAAAIAREEITQKLSKIQGDIIPLMIDAFKQASGKIYQKRQKDKDHNKMACVATLVIADVNNNQFYYAHVGDTRLYLLRDGSLVKISKDHSFVGFLEDSGRLTETAAMKHPKRNEINKALGFSNQIDDDDSYIETGQSPFLPGDMLLLCSDGLTDMVEKEEITGLITQNNTLEQKATALINAANNNGGSDNITVVLVHNNKERQTPTVTIPVGSQKKSNVIDKDVPSALGRTVAAEPPLVVPAKKSNGFTALLGIFCLAFLGSSIWLYLQWQKAIPSETQKVTTKKPPRKEEEQLLQDAFDNATGDTLILSDTVFKSPVLITDTLHIHNDSLFVKVKGNLIIQRDTTYHGPALAISPHAKITVLDSLQFNDFPVAIYLNNTALFLKNVRFVNCAVPVNNAYQFGGKVNVTASLPILNTSIESSAINRKIGNGAR</sequence>
<evidence type="ECO:0000259" key="2">
    <source>
        <dbReference type="PROSITE" id="PS51746"/>
    </source>
</evidence>
<dbReference type="Pfam" id="PF13672">
    <property type="entry name" value="PP2C_2"/>
    <property type="match status" value="1"/>
</dbReference>
<keyword evidence="1" id="KW-0472">Membrane</keyword>
<dbReference type="RefSeq" id="WP_127707881.1">
    <property type="nucleotide sequence ID" value="NZ_SACK01000011.1"/>
</dbReference>
<dbReference type="SMART" id="SM00332">
    <property type="entry name" value="PP2Cc"/>
    <property type="match status" value="1"/>
</dbReference>
<dbReference type="GO" id="GO:0004722">
    <property type="term" value="F:protein serine/threonine phosphatase activity"/>
    <property type="evidence" value="ECO:0007669"/>
    <property type="project" value="InterPro"/>
</dbReference>
<dbReference type="InterPro" id="IPR001932">
    <property type="entry name" value="PPM-type_phosphatase-like_dom"/>
</dbReference>
<dbReference type="Gene3D" id="3.60.40.10">
    <property type="entry name" value="PPM-type phosphatase domain"/>
    <property type="match status" value="1"/>
</dbReference>
<proteinExistence type="predicted"/>
<dbReference type="AlphaFoldDB" id="A0A437MI89"/>
<dbReference type="InterPro" id="IPR036457">
    <property type="entry name" value="PPM-type-like_dom_sf"/>
</dbReference>
<organism evidence="3 4">
    <name type="scientific">Mucilaginibacter limnophilus</name>
    <dbReference type="NCBI Taxonomy" id="1932778"/>
    <lineage>
        <taxon>Bacteria</taxon>
        <taxon>Pseudomonadati</taxon>
        <taxon>Bacteroidota</taxon>
        <taxon>Sphingobacteriia</taxon>
        <taxon>Sphingobacteriales</taxon>
        <taxon>Sphingobacteriaceae</taxon>
        <taxon>Mucilaginibacter</taxon>
    </lineage>
</organism>
<feature type="transmembrane region" description="Helical" evidence="1">
    <location>
        <begin position="295"/>
        <end position="316"/>
    </location>
</feature>
<dbReference type="OrthoDB" id="9801841at2"/>
<keyword evidence="4" id="KW-1185">Reference proteome</keyword>
<evidence type="ECO:0000256" key="1">
    <source>
        <dbReference type="SAM" id="Phobius"/>
    </source>
</evidence>
<feature type="domain" description="PPM-type phosphatase" evidence="2">
    <location>
        <begin position="5"/>
        <end position="246"/>
    </location>
</feature>
<reference evidence="3 4" key="1">
    <citation type="submission" date="2019-01" db="EMBL/GenBank/DDBJ databases">
        <authorList>
            <person name="Chen W.-M."/>
        </authorList>
    </citation>
    <scope>NUCLEOTIDE SEQUENCE [LARGE SCALE GENOMIC DNA]</scope>
    <source>
        <strain evidence="3 4">YBJ-36</strain>
    </source>
</reference>
<dbReference type="CDD" id="cd00143">
    <property type="entry name" value="PP2Cc"/>
    <property type="match status" value="1"/>
</dbReference>
<keyword evidence="1" id="KW-1133">Transmembrane helix</keyword>
<keyword evidence="1" id="KW-0812">Transmembrane</keyword>
<evidence type="ECO:0000313" key="4">
    <source>
        <dbReference type="Proteomes" id="UP000282759"/>
    </source>
</evidence>
<dbReference type="EMBL" id="SACK01000011">
    <property type="protein sequence ID" value="RVT97360.1"/>
    <property type="molecule type" value="Genomic_DNA"/>
</dbReference>
<dbReference type="Proteomes" id="UP000282759">
    <property type="component" value="Unassembled WGS sequence"/>
</dbReference>